<dbReference type="Proteomes" id="UP000256601">
    <property type="component" value="Unassembled WGS sequence"/>
</dbReference>
<feature type="compositionally biased region" description="Low complexity" evidence="11">
    <location>
        <begin position="185"/>
        <end position="196"/>
    </location>
</feature>
<dbReference type="SUPFAM" id="SSF56112">
    <property type="entry name" value="Protein kinase-like (PK-like)"/>
    <property type="match status" value="1"/>
</dbReference>
<proteinExistence type="inferred from homology"/>
<feature type="compositionally biased region" description="Polar residues" evidence="11">
    <location>
        <begin position="866"/>
        <end position="885"/>
    </location>
</feature>
<dbReference type="PANTHER" id="PTHR24058">
    <property type="entry name" value="DUAL SPECIFICITY PROTEIN KINASE"/>
    <property type="match status" value="1"/>
</dbReference>
<dbReference type="GO" id="GO:0005634">
    <property type="term" value="C:nucleus"/>
    <property type="evidence" value="ECO:0007669"/>
    <property type="project" value="TreeGrafter"/>
</dbReference>
<feature type="region of interest" description="Disordered" evidence="11">
    <location>
        <begin position="467"/>
        <end position="488"/>
    </location>
</feature>
<evidence type="ECO:0000256" key="1">
    <source>
        <dbReference type="ARBA" id="ARBA00004496"/>
    </source>
</evidence>
<sequence>MCSHVTAYFGLGYTDTPHHQVYLHLYLCHWDSSASDHAEIASAPYPSHEATSFGSIALRKHSVPLLAQHSLVDRSASLTPTAAVTVMDHSPSPHHRKMSSNGHLMPSLIGHKQQQQQQQHQQQQQQQQQQPPYPTDYYRKSFESAPNVSASSSAAAASSTSAGMGSPHMSHSQRSLYYHQQQMGPFSPSQPHPQFQTSMSNALSTQQLPHPQLMHQYEPSSPVSTRRPSHEPSHYPPTQTQYGLPPGLQHQQHSSPHEPLYRSQPGTPLAPQMQPGTPLGSVQMSSSPVTPQSASYNPWASPHSTPAGNYARSRVSPVRKGQPSQQPQQQQQQQHQQTPQQHYNPAMPATKPYYWTQQAQQTPQTQPPPITAPQSAPQAVHVAPQPIHAAPPQPPIQPQPQPQEPPASIPPPSFRPVERASDLNPQVNPRPQNRRAIPEGGYMSPLMCLTLQLSATYQICNSGFNYESSKNPRRVLTKPSEPKLNNGHDNRDNDYILYVNDVLGTDENKRYLVLDILGQGTFGQVVKCQNMKTKDIVAVKVIKNNPAFLNQSMMEVSILEYLNNSVDNKDEHHILRLKDKFLHKQHYCLVFELLSSNLYELLKQNQFRGLSINLVRVFSRQLLDSLTVLKNAKLIHCDLKPENILLKNLDSPIIKVIDFGSACHERKTVYTYIQSRFYRSPEVLLGIPYTTSIDMWSMGCIIAELFLGLPIFPGASEYNQLSRIVASLGDPPNWMVEMGKNSGKFMEKIVDDQGRKRYRLKSRERYSREFNVDEKESKQYFTSANLKTIIMEYPLHKKDMKRADIDKEMLNREALYDFLMGLLNYNPFERWTPQQAASHPFITESKFTGPFVPHPKEEKDVFHPTPTAQPISQSQPLHAQGQNANAMVPPGPAAGSSAAQTSAEAAQYAHMQPPANWSTGLKQQNSGSGSRRPRALTYGSMDPIPPPIQRATAMVNPADHIQAQPSPAYIPPSELTRNHQGQGNEYGEVVRKLENGLMSRW</sequence>
<keyword evidence="8 13" id="KW-0418">Kinase</keyword>
<evidence type="ECO:0000256" key="10">
    <source>
        <dbReference type="PROSITE-ProRule" id="PRU10141"/>
    </source>
</evidence>
<keyword evidence="4" id="KW-0723">Serine/threonine-protein kinase</keyword>
<organism evidence="13 14">
    <name type="scientific">Yarrowia lipolytica</name>
    <name type="common">Candida lipolytica</name>
    <dbReference type="NCBI Taxonomy" id="4952"/>
    <lineage>
        <taxon>Eukaryota</taxon>
        <taxon>Fungi</taxon>
        <taxon>Dikarya</taxon>
        <taxon>Ascomycota</taxon>
        <taxon>Saccharomycotina</taxon>
        <taxon>Dipodascomycetes</taxon>
        <taxon>Dipodascales</taxon>
        <taxon>Dipodascales incertae sedis</taxon>
        <taxon>Yarrowia</taxon>
    </lineage>
</organism>
<dbReference type="CDD" id="cd14212">
    <property type="entry name" value="PKc_YAK1"/>
    <property type="match status" value="1"/>
</dbReference>
<dbReference type="PROSITE" id="PS00107">
    <property type="entry name" value="PROTEIN_KINASE_ATP"/>
    <property type="match status" value="1"/>
</dbReference>
<dbReference type="AlphaFoldDB" id="A0A371BYV5"/>
<keyword evidence="6" id="KW-0808">Transferase</keyword>
<dbReference type="InterPro" id="IPR000719">
    <property type="entry name" value="Prot_kinase_dom"/>
</dbReference>
<feature type="region of interest" description="Disordered" evidence="11">
    <location>
        <begin position="87"/>
        <end position="440"/>
    </location>
</feature>
<feature type="compositionally biased region" description="Polar residues" evidence="11">
    <location>
        <begin position="280"/>
        <end position="307"/>
    </location>
</feature>
<dbReference type="InterPro" id="IPR011009">
    <property type="entry name" value="Kinase-like_dom_sf"/>
</dbReference>
<dbReference type="EMBL" id="KZ859096">
    <property type="protein sequence ID" value="RDW23278.1"/>
    <property type="molecule type" value="Genomic_DNA"/>
</dbReference>
<feature type="region of interest" description="Disordered" evidence="11">
    <location>
        <begin position="863"/>
        <end position="941"/>
    </location>
</feature>
<dbReference type="InterPro" id="IPR050494">
    <property type="entry name" value="Ser_Thr_dual-spec_kinase"/>
</dbReference>
<name>A0A371BYV5_YARLL</name>
<evidence type="ECO:0000256" key="8">
    <source>
        <dbReference type="ARBA" id="ARBA00022777"/>
    </source>
</evidence>
<feature type="binding site" evidence="10">
    <location>
        <position position="540"/>
    </location>
    <ligand>
        <name>ATP</name>
        <dbReference type="ChEBI" id="CHEBI:30616"/>
    </ligand>
</feature>
<dbReference type="FunFam" id="1.10.510.10:FF:000380">
    <property type="entry name" value="Serine/threonine-protein kinase ppk15"/>
    <property type="match status" value="1"/>
</dbReference>
<evidence type="ECO:0000256" key="6">
    <source>
        <dbReference type="ARBA" id="ARBA00022679"/>
    </source>
</evidence>
<gene>
    <name evidence="13" type="ORF">B0I71DRAFT_168932</name>
</gene>
<evidence type="ECO:0000256" key="3">
    <source>
        <dbReference type="ARBA" id="ARBA00022490"/>
    </source>
</evidence>
<dbReference type="PROSITE" id="PS00108">
    <property type="entry name" value="PROTEIN_KINASE_ST"/>
    <property type="match status" value="1"/>
</dbReference>
<comment type="similarity">
    <text evidence="2">Belongs to the protein kinase superfamily. CMGC Ser/Thr protein kinase family. MNB/DYRK subfamily.</text>
</comment>
<dbReference type="FunFam" id="3.30.200.20:FF:000087">
    <property type="entry name" value="Dual specificity tyrosine-phosphorylation-regulated kinase 1A"/>
    <property type="match status" value="1"/>
</dbReference>
<feature type="compositionally biased region" description="Low complexity" evidence="11">
    <location>
        <begin position="113"/>
        <end position="130"/>
    </location>
</feature>
<feature type="domain" description="Protein kinase" evidence="12">
    <location>
        <begin position="511"/>
        <end position="842"/>
    </location>
</feature>
<feature type="compositionally biased region" description="Polar residues" evidence="11">
    <location>
        <begin position="169"/>
        <end position="184"/>
    </location>
</feature>
<dbReference type="PANTHER" id="PTHR24058:SF17">
    <property type="entry name" value="HOMEODOMAIN INTERACTING PROTEIN KINASE, ISOFORM D"/>
    <property type="match status" value="1"/>
</dbReference>
<evidence type="ECO:0000256" key="5">
    <source>
        <dbReference type="ARBA" id="ARBA00022553"/>
    </source>
</evidence>
<evidence type="ECO:0000256" key="9">
    <source>
        <dbReference type="ARBA" id="ARBA00022840"/>
    </source>
</evidence>
<dbReference type="VEuPathDB" id="FungiDB:YALI0_C16665g"/>
<dbReference type="Gene3D" id="3.30.200.20">
    <property type="entry name" value="Phosphorylase Kinase, domain 1"/>
    <property type="match status" value="1"/>
</dbReference>
<dbReference type="PROSITE" id="PS50011">
    <property type="entry name" value="PROTEIN_KINASE_DOM"/>
    <property type="match status" value="1"/>
</dbReference>
<feature type="compositionally biased region" description="Low complexity" evidence="11">
    <location>
        <begin position="372"/>
        <end position="388"/>
    </location>
</feature>
<dbReference type="InterPro" id="IPR008271">
    <property type="entry name" value="Ser/Thr_kinase_AS"/>
</dbReference>
<feature type="compositionally biased region" description="Polar residues" evidence="11">
    <location>
        <begin position="197"/>
        <end position="209"/>
    </location>
</feature>
<dbReference type="VEuPathDB" id="FungiDB:YALI1_C23818g"/>
<dbReference type="GO" id="GO:0005524">
    <property type="term" value="F:ATP binding"/>
    <property type="evidence" value="ECO:0007669"/>
    <property type="project" value="UniProtKB-UniRule"/>
</dbReference>
<protein>
    <submittedName>
        <fullName evidence="13">Kinase-like domain-containing protein</fullName>
    </submittedName>
</protein>
<dbReference type="GO" id="GO:0004674">
    <property type="term" value="F:protein serine/threonine kinase activity"/>
    <property type="evidence" value="ECO:0007669"/>
    <property type="project" value="UniProtKB-KW"/>
</dbReference>
<feature type="compositionally biased region" description="Pro residues" evidence="11">
    <location>
        <begin position="389"/>
        <end position="414"/>
    </location>
</feature>
<reference evidence="13 14" key="1">
    <citation type="submission" date="2018-07" db="EMBL/GenBank/DDBJ databases">
        <title>Draft Genome Assemblies for Five Robust Yarrowia lipolytica Strains Exhibiting High Lipid Production and Pentose Sugar Utilization and Sugar Alcohol Secretion from Undetoxified Lignocellulosic Biomass Hydrolysates.</title>
        <authorList>
            <consortium name="DOE Joint Genome Institute"/>
            <person name="Walker C."/>
            <person name="Ryu S."/>
            <person name="Na H."/>
            <person name="Zane M."/>
            <person name="LaButti K."/>
            <person name="Lipzen A."/>
            <person name="Haridas S."/>
            <person name="Barry K."/>
            <person name="Grigoriev I.V."/>
            <person name="Quarterman J."/>
            <person name="Slininger P."/>
            <person name="Dien B."/>
            <person name="Trinh C.T."/>
        </authorList>
    </citation>
    <scope>NUCLEOTIDE SEQUENCE [LARGE SCALE GENOMIC DNA]</scope>
    <source>
        <strain evidence="13 14">YB392</strain>
    </source>
</reference>
<evidence type="ECO:0000256" key="7">
    <source>
        <dbReference type="ARBA" id="ARBA00022741"/>
    </source>
</evidence>
<keyword evidence="9 10" id="KW-0067">ATP-binding</keyword>
<feature type="compositionally biased region" description="Low complexity" evidence="11">
    <location>
        <begin position="322"/>
        <end position="341"/>
    </location>
</feature>
<evidence type="ECO:0000313" key="13">
    <source>
        <dbReference type="EMBL" id="RDW23278.1"/>
    </source>
</evidence>
<evidence type="ECO:0000256" key="2">
    <source>
        <dbReference type="ARBA" id="ARBA00008867"/>
    </source>
</evidence>
<dbReference type="GO" id="GO:0005737">
    <property type="term" value="C:cytoplasm"/>
    <property type="evidence" value="ECO:0007669"/>
    <property type="project" value="UniProtKB-SubCell"/>
</dbReference>
<dbReference type="SMART" id="SM00220">
    <property type="entry name" value="S_TKc"/>
    <property type="match status" value="1"/>
</dbReference>
<dbReference type="Pfam" id="PF00069">
    <property type="entry name" value="Pkinase"/>
    <property type="match status" value="1"/>
</dbReference>
<evidence type="ECO:0000313" key="14">
    <source>
        <dbReference type="Proteomes" id="UP000256601"/>
    </source>
</evidence>
<keyword evidence="7 10" id="KW-0547">Nucleotide-binding</keyword>
<evidence type="ECO:0000259" key="12">
    <source>
        <dbReference type="PROSITE" id="PS50011"/>
    </source>
</evidence>
<dbReference type="InterPro" id="IPR017441">
    <property type="entry name" value="Protein_kinase_ATP_BS"/>
</dbReference>
<dbReference type="GO" id="GO:0004713">
    <property type="term" value="F:protein tyrosine kinase activity"/>
    <property type="evidence" value="ECO:0007669"/>
    <property type="project" value="TreeGrafter"/>
</dbReference>
<accession>A0A371BYV5</accession>
<evidence type="ECO:0000256" key="11">
    <source>
        <dbReference type="SAM" id="MobiDB-lite"/>
    </source>
</evidence>
<keyword evidence="3" id="KW-0963">Cytoplasm</keyword>
<comment type="subcellular location">
    <subcellularLocation>
        <location evidence="1">Cytoplasm</location>
    </subcellularLocation>
</comment>
<feature type="compositionally biased region" description="Polar residues" evidence="11">
    <location>
        <begin position="915"/>
        <end position="929"/>
    </location>
</feature>
<evidence type="ECO:0000256" key="4">
    <source>
        <dbReference type="ARBA" id="ARBA00022527"/>
    </source>
</evidence>
<keyword evidence="5" id="KW-0597">Phosphoprotein</keyword>
<feature type="compositionally biased region" description="Low complexity" evidence="11">
    <location>
        <begin position="893"/>
        <end position="909"/>
    </location>
</feature>
<feature type="compositionally biased region" description="Low complexity" evidence="11">
    <location>
        <begin position="149"/>
        <end position="162"/>
    </location>
</feature>
<dbReference type="Gene3D" id="1.10.510.10">
    <property type="entry name" value="Transferase(Phosphotransferase) domain 1"/>
    <property type="match status" value="1"/>
</dbReference>